<keyword evidence="4" id="KW-1185">Reference proteome</keyword>
<dbReference type="Pfam" id="PF14365">
    <property type="entry name" value="Neprosin_AP"/>
    <property type="match status" value="1"/>
</dbReference>
<evidence type="ECO:0000313" key="4">
    <source>
        <dbReference type="Proteomes" id="UP000825729"/>
    </source>
</evidence>
<feature type="signal peptide" evidence="1">
    <location>
        <begin position="1"/>
        <end position="30"/>
    </location>
</feature>
<dbReference type="AlphaFoldDB" id="A0AAV7F286"/>
<reference evidence="3 4" key="1">
    <citation type="submission" date="2021-07" db="EMBL/GenBank/DDBJ databases">
        <title>The Aristolochia fimbriata genome: insights into angiosperm evolution, floral development and chemical biosynthesis.</title>
        <authorList>
            <person name="Jiao Y."/>
        </authorList>
    </citation>
    <scope>NUCLEOTIDE SEQUENCE [LARGE SCALE GENOMIC DNA]</scope>
    <source>
        <strain evidence="3">IBCAS-2021</strain>
        <tissue evidence="3">Leaf</tissue>
    </source>
</reference>
<organism evidence="3 4">
    <name type="scientific">Aristolochia fimbriata</name>
    <name type="common">White veined hardy Dutchman's pipe vine</name>
    <dbReference type="NCBI Taxonomy" id="158543"/>
    <lineage>
        <taxon>Eukaryota</taxon>
        <taxon>Viridiplantae</taxon>
        <taxon>Streptophyta</taxon>
        <taxon>Embryophyta</taxon>
        <taxon>Tracheophyta</taxon>
        <taxon>Spermatophyta</taxon>
        <taxon>Magnoliopsida</taxon>
        <taxon>Magnoliidae</taxon>
        <taxon>Piperales</taxon>
        <taxon>Aristolochiaceae</taxon>
        <taxon>Aristolochia</taxon>
    </lineage>
</organism>
<dbReference type="Proteomes" id="UP000825729">
    <property type="component" value="Unassembled WGS sequence"/>
</dbReference>
<dbReference type="InterPro" id="IPR025521">
    <property type="entry name" value="Neprosin_propep"/>
</dbReference>
<comment type="caution">
    <text evidence="3">The sequence shown here is derived from an EMBL/GenBank/DDBJ whole genome shotgun (WGS) entry which is preliminary data.</text>
</comment>
<feature type="chain" id="PRO_5043630669" description="Neprosin PEP catalytic domain-containing protein" evidence="1">
    <location>
        <begin position="31"/>
        <end position="407"/>
    </location>
</feature>
<dbReference type="PANTHER" id="PTHR31589:SF235">
    <property type="entry name" value="PROTEIN, PUTATIVE (DUF239)-RELATED"/>
    <property type="match status" value="1"/>
</dbReference>
<dbReference type="EMBL" id="JAINDJ010000003">
    <property type="protein sequence ID" value="KAG9453678.1"/>
    <property type="molecule type" value="Genomic_DNA"/>
</dbReference>
<keyword evidence="1" id="KW-0732">Signal</keyword>
<evidence type="ECO:0000313" key="3">
    <source>
        <dbReference type="EMBL" id="KAG9453678.1"/>
    </source>
</evidence>
<gene>
    <name evidence="3" type="ORF">H6P81_006582</name>
</gene>
<dbReference type="InterPro" id="IPR004314">
    <property type="entry name" value="Neprosin"/>
</dbReference>
<name>A0AAV7F286_ARIFI</name>
<evidence type="ECO:0000259" key="2">
    <source>
        <dbReference type="PROSITE" id="PS52045"/>
    </source>
</evidence>
<accession>A0AAV7F286</accession>
<dbReference type="InterPro" id="IPR053168">
    <property type="entry name" value="Glutamic_endopeptidase"/>
</dbReference>
<dbReference type="PANTHER" id="PTHR31589">
    <property type="entry name" value="PROTEIN, PUTATIVE (DUF239)-RELATED-RELATED"/>
    <property type="match status" value="1"/>
</dbReference>
<sequence length="407" mass="46028">MARLTGLVIPSNHAKLLCLALFMFLGLARSLSSFEYLEMKKLLKSLNKPAVKSIETRGDIFDCVDIYKQPAFDHPLLKNYTIPKEPTSPPKIKNSLEFVSSNASLVDIKLPDGGCPEGTVPIKRVQMKDLLRARSISDFGKKRYMNGSFNPANALPSYHHWAKIDTKHGDYYGASAHINVWKPGLVMKADSSSAQFWLVSGSDNQLNTIEAGWLVYQELFGDLEPRIFIYWTSDNYGQTGCFNTLCSGFVSVHRRVPLGTTFQRRSIRDGKQFEFTVSVWKDIAQWWLYINDEVVGFWPEQIFSHLNRKAEKAMWGGEVYNPEPETPGTVPYLPPMGSGSYAGEGWQKACFMNRVFVANDKNQYVDAPTDTTTFIDKPMCYDAVDRGMSKDPNWRRNIYFGGPGGRC</sequence>
<dbReference type="Gene3D" id="3.90.1320.10">
    <property type="entry name" value="Outer-capsid protein sigma 3, large lobe"/>
    <property type="match status" value="1"/>
</dbReference>
<evidence type="ECO:0000256" key="1">
    <source>
        <dbReference type="SAM" id="SignalP"/>
    </source>
</evidence>
<protein>
    <recommendedName>
        <fullName evidence="2">Neprosin PEP catalytic domain-containing protein</fullName>
    </recommendedName>
</protein>
<feature type="domain" description="Neprosin PEP catalytic" evidence="2">
    <location>
        <begin position="152"/>
        <end position="407"/>
    </location>
</feature>
<dbReference type="Pfam" id="PF03080">
    <property type="entry name" value="Neprosin"/>
    <property type="match status" value="1"/>
</dbReference>
<dbReference type="PROSITE" id="PS52045">
    <property type="entry name" value="NEPROSIN_PEP_CD"/>
    <property type="match status" value="1"/>
</dbReference>
<proteinExistence type="predicted"/>